<proteinExistence type="predicted"/>
<organism evidence="2">
    <name type="scientific">uncultured planctomycete 3FN</name>
    <dbReference type="NCBI Taxonomy" id="455066"/>
    <lineage>
        <taxon>Bacteria</taxon>
        <taxon>Pseudomonadati</taxon>
        <taxon>Planctomycetota</taxon>
        <taxon>Planctomycetia</taxon>
        <taxon>Planctomycetales</taxon>
        <taxon>environmental samples</taxon>
    </lineage>
</organism>
<evidence type="ECO:0000313" key="2">
    <source>
        <dbReference type="EMBL" id="ABX10636.1"/>
    </source>
</evidence>
<keyword evidence="2" id="KW-0378">Hydrolase</keyword>
<accession>A9LGW5</accession>
<dbReference type="InterPro" id="IPR010496">
    <property type="entry name" value="AL/BT2_dom"/>
</dbReference>
<gene>
    <name evidence="2" type="ORF">3FN_13</name>
</gene>
<feature type="domain" description="3-keto-alpha-glucoside-1,2-lyase/3-keto-2-hydroxy-glucal hydratase" evidence="1">
    <location>
        <begin position="65"/>
        <end position="263"/>
    </location>
</feature>
<protein>
    <submittedName>
        <fullName evidence="2">Putative secreted glycosyl hydrolase</fullName>
    </submittedName>
</protein>
<dbReference type="EMBL" id="EF591886">
    <property type="protein sequence ID" value="ABX10636.1"/>
    <property type="molecule type" value="Genomic_DNA"/>
</dbReference>
<dbReference type="Pfam" id="PF06439">
    <property type="entry name" value="3keto-disac_hyd"/>
    <property type="match status" value="1"/>
</dbReference>
<sequence length="266" mass="29338">MPGSIREMPLPASRYQKLTEESIMRISTHCFLLATSCAGLLLCLAQAVHADQKSPQASIDGTGPGWKSLGKADFVNVNGNADTWSFKDGTIFCTGTPVGVMRSARTYKNFKVVLEWRHMRSAGNSGVFVWAPEKPLFDLKPGQLPQGIEIQILDHGYAERFEKRTGKKSDWFTTNGDVFPTGSSKMTPFPPAASNGRRSFPSKNLSKGVEQWNHYYIRCINGEVRLWVNGTEVSGGSNCNPADGYLCLESEGSPIEFRGVKLRELP</sequence>
<reference evidence="2" key="1">
    <citation type="journal article" date="2007" name="ISME J.">
        <title>Fosmids of novel marine Planctomycetes from the Namibian and Oregon coast upwelling systems and their cross-comparison with planctomycete genomes.</title>
        <authorList>
            <person name="Woebken D."/>
            <person name="Teeling H."/>
            <person name="Wecker P."/>
            <person name="Dumitriu A."/>
            <person name="Kostadinov I."/>
            <person name="DeLong E.F."/>
            <person name="Amann R."/>
            <person name="Gloeckner F.O."/>
        </authorList>
    </citation>
    <scope>NUCLEOTIDE SEQUENCE</scope>
</reference>
<dbReference type="Gene3D" id="2.60.120.560">
    <property type="entry name" value="Exo-inulinase, domain 1"/>
    <property type="match status" value="1"/>
</dbReference>
<evidence type="ECO:0000259" key="1">
    <source>
        <dbReference type="Pfam" id="PF06439"/>
    </source>
</evidence>
<name>A9LGW5_9BACT</name>
<dbReference type="AlphaFoldDB" id="A9LGW5"/>
<dbReference type="GO" id="GO:0016787">
    <property type="term" value="F:hydrolase activity"/>
    <property type="evidence" value="ECO:0007669"/>
    <property type="project" value="UniProtKB-KW"/>
</dbReference>